<evidence type="ECO:0000313" key="5">
    <source>
        <dbReference type="EMBL" id="CUB06160.1"/>
    </source>
</evidence>
<dbReference type="PROSITE" id="PS00211">
    <property type="entry name" value="ABC_TRANSPORTER_1"/>
    <property type="match status" value="1"/>
</dbReference>
<evidence type="ECO:0000256" key="2">
    <source>
        <dbReference type="ARBA" id="ARBA00022741"/>
    </source>
</evidence>
<organism evidence="5 6">
    <name type="scientific">Marinomonas fungiae</name>
    <dbReference type="NCBI Taxonomy" id="1137284"/>
    <lineage>
        <taxon>Bacteria</taxon>
        <taxon>Pseudomonadati</taxon>
        <taxon>Pseudomonadota</taxon>
        <taxon>Gammaproteobacteria</taxon>
        <taxon>Oceanospirillales</taxon>
        <taxon>Oceanospirillaceae</taxon>
        <taxon>Marinomonas</taxon>
    </lineage>
</organism>
<proteinExistence type="predicted"/>
<dbReference type="GO" id="GO:0005524">
    <property type="term" value="F:ATP binding"/>
    <property type="evidence" value="ECO:0007669"/>
    <property type="project" value="UniProtKB-KW"/>
</dbReference>
<dbReference type="GO" id="GO:0016887">
    <property type="term" value="F:ATP hydrolysis activity"/>
    <property type="evidence" value="ECO:0007669"/>
    <property type="project" value="InterPro"/>
</dbReference>
<keyword evidence="6" id="KW-1185">Reference proteome</keyword>
<evidence type="ECO:0000256" key="1">
    <source>
        <dbReference type="ARBA" id="ARBA00022448"/>
    </source>
</evidence>
<feature type="domain" description="ABC transporter" evidence="4">
    <location>
        <begin position="5"/>
        <end position="235"/>
    </location>
</feature>
<gene>
    <name evidence="5" type="ORF">Ga0061065_11570</name>
</gene>
<dbReference type="RefSeq" id="WP_055464440.1">
    <property type="nucleotide sequence ID" value="NZ_CYHG01000015.1"/>
</dbReference>
<dbReference type="InterPro" id="IPR003439">
    <property type="entry name" value="ABC_transporter-like_ATP-bd"/>
</dbReference>
<accession>A0A0K6ISS9</accession>
<evidence type="ECO:0000256" key="3">
    <source>
        <dbReference type="ARBA" id="ARBA00022840"/>
    </source>
</evidence>
<dbReference type="InterPro" id="IPR027417">
    <property type="entry name" value="P-loop_NTPase"/>
</dbReference>
<evidence type="ECO:0000313" key="6">
    <source>
        <dbReference type="Proteomes" id="UP000182769"/>
    </source>
</evidence>
<dbReference type="InterPro" id="IPR003593">
    <property type="entry name" value="AAA+_ATPase"/>
</dbReference>
<keyword evidence="3" id="KW-0067">ATP-binding</keyword>
<dbReference type="SUPFAM" id="SSF52540">
    <property type="entry name" value="P-loop containing nucleoside triphosphate hydrolases"/>
    <property type="match status" value="1"/>
</dbReference>
<dbReference type="PANTHER" id="PTHR42781">
    <property type="entry name" value="SPERMIDINE/PUTRESCINE IMPORT ATP-BINDING PROTEIN POTA"/>
    <property type="match status" value="1"/>
</dbReference>
<dbReference type="Gene3D" id="2.40.50.100">
    <property type="match status" value="1"/>
</dbReference>
<dbReference type="Gene3D" id="3.40.50.300">
    <property type="entry name" value="P-loop containing nucleotide triphosphate hydrolases"/>
    <property type="match status" value="1"/>
</dbReference>
<evidence type="ECO:0000259" key="4">
    <source>
        <dbReference type="PROSITE" id="PS50893"/>
    </source>
</evidence>
<dbReference type="InterPro" id="IPR050093">
    <property type="entry name" value="ABC_SmlMolc_Importer"/>
</dbReference>
<dbReference type="STRING" id="1137284.GCA_001418205_03429"/>
<keyword evidence="1" id="KW-0813">Transport</keyword>
<keyword evidence="2" id="KW-0547">Nucleotide-binding</keyword>
<name>A0A0K6ISS9_9GAMM</name>
<dbReference type="FunFam" id="3.40.50.300:FF:000425">
    <property type="entry name" value="Probable ABC transporter, ATP-binding subunit"/>
    <property type="match status" value="1"/>
</dbReference>
<dbReference type="Proteomes" id="UP000182769">
    <property type="component" value="Unassembled WGS sequence"/>
</dbReference>
<dbReference type="SUPFAM" id="SSF50331">
    <property type="entry name" value="MOP-like"/>
    <property type="match status" value="1"/>
</dbReference>
<reference evidence="6" key="1">
    <citation type="submission" date="2015-08" db="EMBL/GenBank/DDBJ databases">
        <authorList>
            <person name="Varghese N."/>
        </authorList>
    </citation>
    <scope>NUCLEOTIDE SEQUENCE [LARGE SCALE GENOMIC DNA]</scope>
    <source>
        <strain evidence="6">JCM 18476</strain>
    </source>
</reference>
<dbReference type="AlphaFoldDB" id="A0A0K6ISS9"/>
<dbReference type="SMART" id="SM00382">
    <property type="entry name" value="AAA"/>
    <property type="match status" value="1"/>
</dbReference>
<dbReference type="PANTHER" id="PTHR42781:SF4">
    <property type="entry name" value="SPERMIDINE_PUTRESCINE IMPORT ATP-BINDING PROTEIN POTA"/>
    <property type="match status" value="1"/>
</dbReference>
<dbReference type="InterPro" id="IPR008995">
    <property type="entry name" value="Mo/tungstate-bd_C_term_dom"/>
</dbReference>
<dbReference type="Pfam" id="PF00005">
    <property type="entry name" value="ABC_tran"/>
    <property type="match status" value="1"/>
</dbReference>
<dbReference type="PROSITE" id="PS50893">
    <property type="entry name" value="ABC_TRANSPORTER_2"/>
    <property type="match status" value="1"/>
</dbReference>
<dbReference type="EMBL" id="CYHG01000015">
    <property type="protein sequence ID" value="CUB06160.1"/>
    <property type="molecule type" value="Genomic_DNA"/>
</dbReference>
<dbReference type="OrthoDB" id="9802264at2"/>
<protein>
    <submittedName>
        <fullName evidence="5">ABC-type Fe3+/spermidine/putrescine transport systems, ATPase components</fullName>
    </submittedName>
</protein>
<sequence length="359" mass="39044">MDSSVHLDNVVMRFGDFTAVQQMDLKIESGEFFSFLGPSGCGKTTILNMVSGFLEPSEGVVRIGGQDMKGVPANKRPTSMIFQNLALFPLMSVAENIEFGLEVRGVSRAERKKVSDRLLELVALEGSGNKKVSELSGGQKQRIAIARALAVEPQVLLLDEPLSALDLKLRQHMRTELKEIQRKTGITFIYITHDQGEALTMSDRVAVMSAGKLQQVADPISLYQSPHTPFVASFVGENNTISGKVIECRAGEAVIDAGLLGQFAGRVLNPIEVGTQATLFIRPESLQLGQGADFELVTTLSEVNFEGSYLTLSSQAGETPLNIQLRANQYQEDMVAGRHQILSFRAQDAIIMAGEADDV</sequence>
<dbReference type="GO" id="GO:0015697">
    <property type="term" value="P:quaternary ammonium group transport"/>
    <property type="evidence" value="ECO:0007669"/>
    <property type="project" value="UniProtKB-ARBA"/>
</dbReference>
<dbReference type="InterPro" id="IPR017871">
    <property type="entry name" value="ABC_transporter-like_CS"/>
</dbReference>